<organism evidence="1 2">
    <name type="scientific">Polyplosphaeria fusca</name>
    <dbReference type="NCBI Taxonomy" id="682080"/>
    <lineage>
        <taxon>Eukaryota</taxon>
        <taxon>Fungi</taxon>
        <taxon>Dikarya</taxon>
        <taxon>Ascomycota</taxon>
        <taxon>Pezizomycotina</taxon>
        <taxon>Dothideomycetes</taxon>
        <taxon>Pleosporomycetidae</taxon>
        <taxon>Pleosporales</taxon>
        <taxon>Tetraplosphaeriaceae</taxon>
        <taxon>Polyplosphaeria</taxon>
    </lineage>
</organism>
<comment type="caution">
    <text evidence="1">The sequence shown here is derived from an EMBL/GenBank/DDBJ whole genome shotgun (WGS) entry which is preliminary data.</text>
</comment>
<dbReference type="EMBL" id="ML996165">
    <property type="protein sequence ID" value="KAF2733204.1"/>
    <property type="molecule type" value="Genomic_DNA"/>
</dbReference>
<dbReference type="OrthoDB" id="408152at2759"/>
<dbReference type="SUPFAM" id="SSF52540">
    <property type="entry name" value="P-loop containing nucleoside triphosphate hydrolases"/>
    <property type="match status" value="1"/>
</dbReference>
<name>A0A9P4QY24_9PLEO</name>
<feature type="non-terminal residue" evidence="1">
    <location>
        <position position="240"/>
    </location>
</feature>
<dbReference type="InterPro" id="IPR027417">
    <property type="entry name" value="P-loop_NTPase"/>
</dbReference>
<protein>
    <recommendedName>
        <fullName evidence="3">P-loop containing nucleoside triphosphate hydrolase protein</fullName>
    </recommendedName>
</protein>
<sequence>MGGDVSKPTDPTRTLQVIGAGYSRTGTLSMAMALETLLSGPVMHGGSQLLGREDAYVRLWSRIFDAHAKNDRNLLLKILHQATAGFVAITDAPGNCFIEELLELYPEAEVVCVRRDKDRWWQSWKAVTNTAGQGFLRGFLLVVPGKRWFPVLVQQFLGQQEKQFGPMGPDRMDEHNAYAREVTPREKFHMMNLGEGWGPLCDILRKPVPSDPFPRANDAEAVEGLTSQILLDAGWRWAAI</sequence>
<accession>A0A9P4QY24</accession>
<dbReference type="PANTHER" id="PTHR36978:SF3">
    <property type="entry name" value="P-LOOP CONTAINING NUCLEOSIDE TRIPHOSPHATE HYDROLASE PROTEIN"/>
    <property type="match status" value="1"/>
</dbReference>
<dbReference type="Proteomes" id="UP000799444">
    <property type="component" value="Unassembled WGS sequence"/>
</dbReference>
<reference evidence="1" key="1">
    <citation type="journal article" date="2020" name="Stud. Mycol.">
        <title>101 Dothideomycetes genomes: a test case for predicting lifestyles and emergence of pathogens.</title>
        <authorList>
            <person name="Haridas S."/>
            <person name="Albert R."/>
            <person name="Binder M."/>
            <person name="Bloem J."/>
            <person name="Labutti K."/>
            <person name="Salamov A."/>
            <person name="Andreopoulos B."/>
            <person name="Baker S."/>
            <person name="Barry K."/>
            <person name="Bills G."/>
            <person name="Bluhm B."/>
            <person name="Cannon C."/>
            <person name="Castanera R."/>
            <person name="Culley D."/>
            <person name="Daum C."/>
            <person name="Ezra D."/>
            <person name="Gonzalez J."/>
            <person name="Henrissat B."/>
            <person name="Kuo A."/>
            <person name="Liang C."/>
            <person name="Lipzen A."/>
            <person name="Lutzoni F."/>
            <person name="Magnuson J."/>
            <person name="Mondo S."/>
            <person name="Nolan M."/>
            <person name="Ohm R."/>
            <person name="Pangilinan J."/>
            <person name="Park H.-J."/>
            <person name="Ramirez L."/>
            <person name="Alfaro M."/>
            <person name="Sun H."/>
            <person name="Tritt A."/>
            <person name="Yoshinaga Y."/>
            <person name="Zwiers L.-H."/>
            <person name="Turgeon B."/>
            <person name="Goodwin S."/>
            <person name="Spatafora J."/>
            <person name="Crous P."/>
            <person name="Grigoriev I."/>
        </authorList>
    </citation>
    <scope>NUCLEOTIDE SEQUENCE</scope>
    <source>
        <strain evidence="1">CBS 125425</strain>
    </source>
</reference>
<dbReference type="Gene3D" id="3.40.50.300">
    <property type="entry name" value="P-loop containing nucleotide triphosphate hydrolases"/>
    <property type="match status" value="1"/>
</dbReference>
<evidence type="ECO:0000313" key="2">
    <source>
        <dbReference type="Proteomes" id="UP000799444"/>
    </source>
</evidence>
<keyword evidence="2" id="KW-1185">Reference proteome</keyword>
<dbReference type="InterPro" id="IPR040632">
    <property type="entry name" value="Sulfotransfer_4"/>
</dbReference>
<evidence type="ECO:0008006" key="3">
    <source>
        <dbReference type="Google" id="ProtNLM"/>
    </source>
</evidence>
<dbReference type="Pfam" id="PF17784">
    <property type="entry name" value="Sulfotransfer_4"/>
    <property type="match status" value="1"/>
</dbReference>
<dbReference type="PANTHER" id="PTHR36978">
    <property type="entry name" value="P-LOOP CONTAINING NUCLEOTIDE TRIPHOSPHATE HYDROLASE"/>
    <property type="match status" value="1"/>
</dbReference>
<evidence type="ECO:0000313" key="1">
    <source>
        <dbReference type="EMBL" id="KAF2733204.1"/>
    </source>
</evidence>
<dbReference type="AlphaFoldDB" id="A0A9P4QY24"/>
<proteinExistence type="predicted"/>
<gene>
    <name evidence="1" type="ORF">EJ04DRAFT_396055</name>
</gene>